<organism evidence="1 2">
    <name type="scientific">Mytilus galloprovincialis</name>
    <name type="common">Mediterranean mussel</name>
    <dbReference type="NCBI Taxonomy" id="29158"/>
    <lineage>
        <taxon>Eukaryota</taxon>
        <taxon>Metazoa</taxon>
        <taxon>Spiralia</taxon>
        <taxon>Lophotrochozoa</taxon>
        <taxon>Mollusca</taxon>
        <taxon>Bivalvia</taxon>
        <taxon>Autobranchia</taxon>
        <taxon>Pteriomorphia</taxon>
        <taxon>Mytilida</taxon>
        <taxon>Mytiloidea</taxon>
        <taxon>Mytilidae</taxon>
        <taxon>Mytilinae</taxon>
        <taxon>Mytilus</taxon>
    </lineage>
</organism>
<dbReference type="Proteomes" id="UP000266721">
    <property type="component" value="Unassembled WGS sequence"/>
</dbReference>
<protein>
    <recommendedName>
        <fullName evidence="3">Cache domain-containing protein</fullName>
    </recommendedName>
</protein>
<reference evidence="1 2" key="1">
    <citation type="journal article" date="2016" name="PLoS ONE">
        <title>A First Insight into the Genome of the Filter-Feeder Mussel Mytilus galloprovincialis.</title>
        <authorList>
            <person name="Murgarella M."/>
            <person name="Puiu D."/>
            <person name="Novoa B."/>
            <person name="Figueras A."/>
            <person name="Posada D."/>
            <person name="Canchaya C."/>
        </authorList>
    </citation>
    <scope>NUCLEOTIDE SEQUENCE [LARGE SCALE GENOMIC DNA]</scope>
    <source>
        <tissue evidence="1">Muscle</tissue>
    </source>
</reference>
<keyword evidence="2" id="KW-1185">Reference proteome</keyword>
<dbReference type="AlphaFoldDB" id="A0A3L5TSP0"/>
<accession>A0A3L5TSP0</accession>
<comment type="caution">
    <text evidence="1">The sequence shown here is derived from an EMBL/GenBank/DDBJ whole genome shotgun (WGS) entry which is preliminary data.</text>
</comment>
<dbReference type="PANTHER" id="PTHR10166:SF66">
    <property type="entry name" value="VWFA AND CACHE DOMAIN-CONTAINING PROTEIN CG16868"/>
    <property type="match status" value="1"/>
</dbReference>
<dbReference type="InterPro" id="IPR051173">
    <property type="entry name" value="Ca_channel_alpha-2/delta"/>
</dbReference>
<proteinExistence type="predicted"/>
<dbReference type="Gene3D" id="3.30.450.20">
    <property type="entry name" value="PAS domain"/>
    <property type="match status" value="1"/>
</dbReference>
<dbReference type="EMBL" id="KV588783">
    <property type="protein sequence ID" value="OPL21775.1"/>
    <property type="molecule type" value="Genomic_DNA"/>
</dbReference>
<gene>
    <name evidence="1" type="ORF">AM593_03076</name>
</gene>
<dbReference type="PANTHER" id="PTHR10166">
    <property type="entry name" value="VOLTAGE-DEPENDENT CALCIUM CHANNEL SUBUNIT ALPHA-2/DELTA-RELATED"/>
    <property type="match status" value="1"/>
</dbReference>
<dbReference type="GO" id="GO:0005245">
    <property type="term" value="F:voltage-gated calcium channel activity"/>
    <property type="evidence" value="ECO:0007669"/>
    <property type="project" value="TreeGrafter"/>
</dbReference>
<evidence type="ECO:0000313" key="2">
    <source>
        <dbReference type="Proteomes" id="UP000266721"/>
    </source>
</evidence>
<feature type="non-terminal residue" evidence="1">
    <location>
        <position position="1"/>
    </location>
</feature>
<sequence length="314" mass="35588">MSNQTLHNSSYGPKQIGHFENFDFAESKQKLLSVKLATFYEHLPTSGQSDQSTFTSPYVDPFSKIGPRLITSLCRTVKVAAGFHGVMCTDVKISELLTEIEYFSEEEYSYGFMIDGTGRVLMHPLLPNAAFVKSSEDPVLVDISVLERAPEARSVIESMKSGGEGSKVFNKFFIKPRGKLVNDGSKDVNLKAHLFWGPIPKSNFSLCIVLVEESYFEIDESKFNTDKSNVFMFHDRNLTRDNFKNCKFYRRRATLAHSSVKFTPTAFENPFQFLDRDETAEDVTKYKNYITSTSSNPGFKVFNDSMDLYTTISV</sequence>
<evidence type="ECO:0000313" key="1">
    <source>
        <dbReference type="EMBL" id="OPL21775.1"/>
    </source>
</evidence>
<feature type="non-terminal residue" evidence="1">
    <location>
        <position position="314"/>
    </location>
</feature>
<evidence type="ECO:0008006" key="3">
    <source>
        <dbReference type="Google" id="ProtNLM"/>
    </source>
</evidence>
<name>A0A3L5TSP0_MYTGA</name>
<dbReference type="GO" id="GO:0005891">
    <property type="term" value="C:voltage-gated calcium channel complex"/>
    <property type="evidence" value="ECO:0007669"/>
    <property type="project" value="TreeGrafter"/>
</dbReference>